<dbReference type="Gene3D" id="3.30.310.120">
    <property type="entry name" value="Rbstp2229 like protein"/>
    <property type="match status" value="1"/>
</dbReference>
<dbReference type="RefSeq" id="WP_042232574.1">
    <property type="nucleotide sequence ID" value="NZ_CP026520.1"/>
</dbReference>
<dbReference type="SUPFAM" id="SSF111171">
    <property type="entry name" value="Rbstp2229 protein"/>
    <property type="match status" value="1"/>
</dbReference>
<evidence type="ECO:0000313" key="4">
    <source>
        <dbReference type="Proteomes" id="UP001527202"/>
    </source>
</evidence>
<dbReference type="Proteomes" id="UP000288943">
    <property type="component" value="Chromosome"/>
</dbReference>
<dbReference type="InterPro" id="IPR036294">
    <property type="entry name" value="Rbstp2229-like_sf"/>
</dbReference>
<sequence>MSQSAFIRFVTGSTMTSPTLDELKSQLEHYREQLSRTGAQLSWEYDSAGFPYTVETKPEGEGKWFYLKGTTPRYRSIVLGVGSETQEDSLQHYVQIVLPDTATHGDKSKANELGKYLARHWKARLDLFNGRTMYFNPRK</sequence>
<evidence type="ECO:0000313" key="1">
    <source>
        <dbReference type="EMBL" id="MCY9597908.1"/>
    </source>
</evidence>
<reference evidence="1 4" key="2">
    <citation type="submission" date="2022-05" db="EMBL/GenBank/DDBJ databases">
        <title>Genome Sequencing of Bee-Associated Microbes.</title>
        <authorList>
            <person name="Dunlap C."/>
        </authorList>
    </citation>
    <scope>NUCLEOTIDE SEQUENCE [LARGE SCALE GENOMIC DNA]</scope>
    <source>
        <strain evidence="1 4">NRRL B-23120</strain>
    </source>
</reference>
<dbReference type="KEGG" id="pchi:PC41400_22475"/>
<dbReference type="AlphaFoldDB" id="A0A410X0R9"/>
<reference evidence="2 3" key="1">
    <citation type="submission" date="2018-01" db="EMBL/GenBank/DDBJ databases">
        <title>The whole genome sequencing and assembly of Paenibacillus chitinolyticus KCCM 41400 strain.</title>
        <authorList>
            <person name="Kim J.-Y."/>
            <person name="Park M.-K."/>
            <person name="Lee Y.-J."/>
            <person name="Yi H."/>
            <person name="Bahn Y.-S."/>
            <person name="Kim J.F."/>
            <person name="Lee D.-W."/>
        </authorList>
    </citation>
    <scope>NUCLEOTIDE SEQUENCE [LARGE SCALE GENOMIC DNA]</scope>
    <source>
        <strain evidence="2 3">KCCM 41400</strain>
    </source>
</reference>
<name>A0A410X0R9_9BACL</name>
<dbReference type="EMBL" id="JAMDMJ010000025">
    <property type="protein sequence ID" value="MCY9597908.1"/>
    <property type="molecule type" value="Genomic_DNA"/>
</dbReference>
<dbReference type="Pfam" id="PF08968">
    <property type="entry name" value="DUF1885"/>
    <property type="match status" value="1"/>
</dbReference>
<accession>A0A410X0R9</accession>
<evidence type="ECO:0000313" key="2">
    <source>
        <dbReference type="EMBL" id="QAV20286.1"/>
    </source>
</evidence>
<protein>
    <submittedName>
        <fullName evidence="2">DUF1885 domain-containing protein</fullName>
    </submittedName>
    <submittedName>
        <fullName evidence="1">DUF1885 family protein</fullName>
    </submittedName>
</protein>
<dbReference type="InterPro" id="IPR015062">
    <property type="entry name" value="DUF1885"/>
</dbReference>
<organism evidence="2 3">
    <name type="scientific">Paenibacillus chitinolyticus</name>
    <dbReference type="NCBI Taxonomy" id="79263"/>
    <lineage>
        <taxon>Bacteria</taxon>
        <taxon>Bacillati</taxon>
        <taxon>Bacillota</taxon>
        <taxon>Bacilli</taxon>
        <taxon>Bacillales</taxon>
        <taxon>Paenibacillaceae</taxon>
        <taxon>Paenibacillus</taxon>
    </lineage>
</organism>
<keyword evidence="4" id="KW-1185">Reference proteome</keyword>
<proteinExistence type="predicted"/>
<dbReference type="OrthoDB" id="2966171at2"/>
<dbReference type="GeneID" id="95377563"/>
<dbReference type="EMBL" id="CP026520">
    <property type="protein sequence ID" value="QAV20286.1"/>
    <property type="molecule type" value="Genomic_DNA"/>
</dbReference>
<dbReference type="Gene3D" id="1.20.5.850">
    <property type="entry name" value="Rbstp2229 protein"/>
    <property type="match status" value="1"/>
</dbReference>
<dbReference type="Proteomes" id="UP001527202">
    <property type="component" value="Unassembled WGS sequence"/>
</dbReference>
<evidence type="ECO:0000313" key="3">
    <source>
        <dbReference type="Proteomes" id="UP000288943"/>
    </source>
</evidence>
<gene>
    <name evidence="1" type="ORF">M5X16_19245</name>
    <name evidence="2" type="ORF">PC41400_22475</name>
</gene>